<dbReference type="AlphaFoldDB" id="A0A6L5EHI4"/>
<keyword evidence="2" id="KW-1185">Reference proteome</keyword>
<feature type="non-terminal residue" evidence="1">
    <location>
        <position position="39"/>
    </location>
</feature>
<accession>A0A6L5EHI4</accession>
<reference evidence="1 2" key="1">
    <citation type="submission" date="2019-10" db="EMBL/GenBank/DDBJ databases">
        <title>Characterization of a new Citrobacter species.</title>
        <authorList>
            <person name="Goncalves Ribeiro T."/>
            <person name="Izdebski R."/>
            <person name="Urbanowicz P."/>
            <person name="Carmeli Y."/>
            <person name="Gniadkowski M."/>
            <person name="Peixe L."/>
        </authorList>
    </citation>
    <scope>NUCLEOTIDE SEQUENCE [LARGE SCALE GENOMIC DNA]</scope>
    <source>
        <strain evidence="1 2">NMI7905_11</strain>
    </source>
</reference>
<evidence type="ECO:0000313" key="1">
    <source>
        <dbReference type="EMBL" id="MPQ54942.1"/>
    </source>
</evidence>
<protein>
    <submittedName>
        <fullName evidence="1">Dipeptide ABC transporter permease DppC</fullName>
    </submittedName>
</protein>
<dbReference type="Proteomes" id="UP000475079">
    <property type="component" value="Unassembled WGS sequence"/>
</dbReference>
<dbReference type="EMBL" id="WHIY01000232">
    <property type="protein sequence ID" value="MPQ54942.1"/>
    <property type="molecule type" value="Genomic_DNA"/>
</dbReference>
<proteinExistence type="predicted"/>
<name>A0A6L5EHI4_9ENTR</name>
<sequence>MTSPIPKSVTPASPVDQSLLYPSPYKEFWQAFARNKGAV</sequence>
<gene>
    <name evidence="1" type="ORF">GBB84_29375</name>
</gene>
<comment type="caution">
    <text evidence="1">The sequence shown here is derived from an EMBL/GenBank/DDBJ whole genome shotgun (WGS) entry which is preliminary data.</text>
</comment>
<organism evidence="1 2">
    <name type="scientific">Citrobacter telavivensis</name>
    <dbReference type="NCBI Taxonomy" id="2653932"/>
    <lineage>
        <taxon>Bacteria</taxon>
        <taxon>Pseudomonadati</taxon>
        <taxon>Pseudomonadota</taxon>
        <taxon>Gammaproteobacteria</taxon>
        <taxon>Enterobacterales</taxon>
        <taxon>Enterobacteriaceae</taxon>
        <taxon>Citrobacter</taxon>
    </lineage>
</organism>
<evidence type="ECO:0000313" key="2">
    <source>
        <dbReference type="Proteomes" id="UP000475079"/>
    </source>
</evidence>